<accession>A0ACC2M2Y8</accession>
<evidence type="ECO:0000313" key="1">
    <source>
        <dbReference type="EMBL" id="KAJ8640136.1"/>
    </source>
</evidence>
<gene>
    <name evidence="1" type="ORF">MRB53_016830</name>
</gene>
<name>A0ACC2M2Y8_PERAE</name>
<evidence type="ECO:0000313" key="2">
    <source>
        <dbReference type="Proteomes" id="UP001234297"/>
    </source>
</evidence>
<comment type="caution">
    <text evidence="1">The sequence shown here is derived from an EMBL/GenBank/DDBJ whole genome shotgun (WGS) entry which is preliminary data.</text>
</comment>
<dbReference type="Proteomes" id="UP001234297">
    <property type="component" value="Chromosome 5"/>
</dbReference>
<organism evidence="1 2">
    <name type="scientific">Persea americana</name>
    <name type="common">Avocado</name>
    <dbReference type="NCBI Taxonomy" id="3435"/>
    <lineage>
        <taxon>Eukaryota</taxon>
        <taxon>Viridiplantae</taxon>
        <taxon>Streptophyta</taxon>
        <taxon>Embryophyta</taxon>
        <taxon>Tracheophyta</taxon>
        <taxon>Spermatophyta</taxon>
        <taxon>Magnoliopsida</taxon>
        <taxon>Magnoliidae</taxon>
        <taxon>Laurales</taxon>
        <taxon>Lauraceae</taxon>
        <taxon>Persea</taxon>
    </lineage>
</organism>
<protein>
    <submittedName>
        <fullName evidence="1">Uncharacterized protein</fullName>
    </submittedName>
</protein>
<dbReference type="EMBL" id="CM056813">
    <property type="protein sequence ID" value="KAJ8640136.1"/>
    <property type="molecule type" value="Genomic_DNA"/>
</dbReference>
<proteinExistence type="predicted"/>
<reference evidence="1 2" key="1">
    <citation type="journal article" date="2022" name="Hortic Res">
        <title>A haplotype resolved chromosomal level avocado genome allows analysis of novel avocado genes.</title>
        <authorList>
            <person name="Nath O."/>
            <person name="Fletcher S.J."/>
            <person name="Hayward A."/>
            <person name="Shaw L.M."/>
            <person name="Masouleh A.K."/>
            <person name="Furtado A."/>
            <person name="Henry R.J."/>
            <person name="Mitter N."/>
        </authorList>
    </citation>
    <scope>NUCLEOTIDE SEQUENCE [LARGE SCALE GENOMIC DNA]</scope>
    <source>
        <strain evidence="2">cv. Hass</strain>
    </source>
</reference>
<keyword evidence="2" id="KW-1185">Reference proteome</keyword>
<sequence>MLAFEIISVPPDDDSKKKGRRFGSPEHASLETRVGRLEMRIADGETKLEELGGHQLELSENMDELEGAIKLSWKGYKEELAQIEESLQREI</sequence>